<name>A0ABY7NTH5_9SPHN</name>
<sequence length="255" mass="26423">MTLAGAPTAPGRTKPLVGVLASNRTLDGRRTQAVASRFVVPLTDIAGVTVLIVPAIADAVDPVALSAILDGLLLPGCCSNVAVSRYRAGAAVPCDDAGRDDVALRLADAMIGAGRPVFGICRGMQELNVLFGGTLSDVPGETGHYRDGAEDDVPALFDHHHDIDIAEGGMLAAAIGAGRHRVNSVHRQGINRLGAGLSIEARAPDDLVEAVSARPCGAPVLGVQWHPEWDVDQSPAGRAFFELLARAVRGDPLTV</sequence>
<keyword evidence="1" id="KW-0378">Hydrolase</keyword>
<dbReference type="InterPro" id="IPR029062">
    <property type="entry name" value="Class_I_gatase-like"/>
</dbReference>
<proteinExistence type="predicted"/>
<gene>
    <name evidence="1" type="ORF">PBT88_06385</name>
</gene>
<dbReference type="SUPFAM" id="SSF52317">
    <property type="entry name" value="Class I glutamine amidotransferase-like"/>
    <property type="match status" value="1"/>
</dbReference>
<dbReference type="Proteomes" id="UP001210865">
    <property type="component" value="Chromosome"/>
</dbReference>
<accession>A0ABY7NTH5</accession>
<dbReference type="InterPro" id="IPR011697">
    <property type="entry name" value="Peptidase_C26"/>
</dbReference>
<dbReference type="PANTHER" id="PTHR43235">
    <property type="entry name" value="GLUTAMINE AMIDOTRANSFERASE PB2B2.05-RELATED"/>
    <property type="match status" value="1"/>
</dbReference>
<dbReference type="RefSeq" id="WP_270078377.1">
    <property type="nucleotide sequence ID" value="NZ_CP115174.1"/>
</dbReference>
<keyword evidence="2" id="KW-1185">Reference proteome</keyword>
<organism evidence="1 2">
    <name type="scientific">Sphingomonas abietis</name>
    <dbReference type="NCBI Taxonomy" id="3012344"/>
    <lineage>
        <taxon>Bacteria</taxon>
        <taxon>Pseudomonadati</taxon>
        <taxon>Pseudomonadota</taxon>
        <taxon>Alphaproteobacteria</taxon>
        <taxon>Sphingomonadales</taxon>
        <taxon>Sphingomonadaceae</taxon>
        <taxon>Sphingomonas</taxon>
    </lineage>
</organism>
<dbReference type="EMBL" id="CP115174">
    <property type="protein sequence ID" value="WBO23746.1"/>
    <property type="molecule type" value="Genomic_DNA"/>
</dbReference>
<reference evidence="1 2" key="1">
    <citation type="submission" date="2022-12" db="EMBL/GenBank/DDBJ databases">
        <title>Sphingomonas abieness sp. nov., an endophytic bacterium isolated from Abies koreana.</title>
        <authorList>
            <person name="Jiang L."/>
            <person name="Lee J."/>
        </authorList>
    </citation>
    <scope>NUCLEOTIDE SEQUENCE [LARGE SCALE GENOMIC DNA]</scope>
    <source>
        <strain evidence="2">PAMB 00755</strain>
    </source>
</reference>
<dbReference type="GO" id="GO:0016787">
    <property type="term" value="F:hydrolase activity"/>
    <property type="evidence" value="ECO:0007669"/>
    <property type="project" value="UniProtKB-KW"/>
</dbReference>
<dbReference type="Gene3D" id="3.40.50.880">
    <property type="match status" value="1"/>
</dbReference>
<evidence type="ECO:0000313" key="1">
    <source>
        <dbReference type="EMBL" id="WBO23746.1"/>
    </source>
</evidence>
<protein>
    <submittedName>
        <fullName evidence="1">Gamma-glutamyl-gamma-aminobutyrate hydrolase family protein</fullName>
    </submittedName>
</protein>
<dbReference type="Pfam" id="PF07722">
    <property type="entry name" value="Peptidase_C26"/>
    <property type="match status" value="1"/>
</dbReference>
<dbReference type="InterPro" id="IPR044668">
    <property type="entry name" value="PuuD-like"/>
</dbReference>
<evidence type="ECO:0000313" key="2">
    <source>
        <dbReference type="Proteomes" id="UP001210865"/>
    </source>
</evidence>
<dbReference type="PROSITE" id="PS51273">
    <property type="entry name" value="GATASE_TYPE_1"/>
    <property type="match status" value="1"/>
</dbReference>
<dbReference type="PANTHER" id="PTHR43235:SF1">
    <property type="entry name" value="GLUTAMINE AMIDOTRANSFERASE PB2B2.05-RELATED"/>
    <property type="match status" value="1"/>
</dbReference>